<dbReference type="Proteomes" id="UP001459277">
    <property type="component" value="Unassembled WGS sequence"/>
</dbReference>
<accession>A0AAW2CMD5</accession>
<reference evidence="1 2" key="1">
    <citation type="submission" date="2024-01" db="EMBL/GenBank/DDBJ databases">
        <title>A telomere-to-telomere, gap-free genome of sweet tea (Lithocarpus litseifolius).</title>
        <authorList>
            <person name="Zhou J."/>
        </authorList>
    </citation>
    <scope>NUCLEOTIDE SEQUENCE [LARGE SCALE GENOMIC DNA]</scope>
    <source>
        <strain evidence="1">Zhou-2022a</strain>
        <tissue evidence="1">Leaf</tissue>
    </source>
</reference>
<evidence type="ECO:0000313" key="2">
    <source>
        <dbReference type="Proteomes" id="UP001459277"/>
    </source>
</evidence>
<keyword evidence="2" id="KW-1185">Reference proteome</keyword>
<evidence type="ECO:0000313" key="1">
    <source>
        <dbReference type="EMBL" id="KAK9998185.1"/>
    </source>
</evidence>
<sequence>MKKTKKVSWDKLCTPKEEGGLGFHDLKALNLTLLAKQERRLQTNTSYLVYRVLKDKYFPDSDFLKAKLGSHPSYAWRSILATLNIVRKGCKWQVGNGASIDIWTDKWLNGSSTFKVLTRMNTLPDQSLVSLLIDLEIAGWHDQLMRQVFIPVNVQSILSIPLSVHMPQDRLVCAFTPKGNLIVHSAYKIVVVVFMETRMEGTLNGENHKSFWRRLWGLNLLNKMKSLA</sequence>
<proteinExistence type="predicted"/>
<comment type="caution">
    <text evidence="1">The sequence shown here is derived from an EMBL/GenBank/DDBJ whole genome shotgun (WGS) entry which is preliminary data.</text>
</comment>
<protein>
    <submittedName>
        <fullName evidence="1">Uncharacterized protein</fullName>
    </submittedName>
</protein>
<dbReference type="AlphaFoldDB" id="A0AAW2CMD5"/>
<gene>
    <name evidence="1" type="ORF">SO802_017788</name>
</gene>
<dbReference type="EMBL" id="JAZDWU010000006">
    <property type="protein sequence ID" value="KAK9998185.1"/>
    <property type="molecule type" value="Genomic_DNA"/>
</dbReference>
<organism evidence="1 2">
    <name type="scientific">Lithocarpus litseifolius</name>
    <dbReference type="NCBI Taxonomy" id="425828"/>
    <lineage>
        <taxon>Eukaryota</taxon>
        <taxon>Viridiplantae</taxon>
        <taxon>Streptophyta</taxon>
        <taxon>Embryophyta</taxon>
        <taxon>Tracheophyta</taxon>
        <taxon>Spermatophyta</taxon>
        <taxon>Magnoliopsida</taxon>
        <taxon>eudicotyledons</taxon>
        <taxon>Gunneridae</taxon>
        <taxon>Pentapetalae</taxon>
        <taxon>rosids</taxon>
        <taxon>fabids</taxon>
        <taxon>Fagales</taxon>
        <taxon>Fagaceae</taxon>
        <taxon>Lithocarpus</taxon>
    </lineage>
</organism>
<name>A0AAW2CMD5_9ROSI</name>